<organism evidence="1 2">
    <name type="scientific">Enterococcus mundtii</name>
    <dbReference type="NCBI Taxonomy" id="53346"/>
    <lineage>
        <taxon>Bacteria</taxon>
        <taxon>Bacillati</taxon>
        <taxon>Bacillota</taxon>
        <taxon>Bacilli</taxon>
        <taxon>Lactobacillales</taxon>
        <taxon>Enterococcaceae</taxon>
        <taxon>Enterococcus</taxon>
    </lineage>
</organism>
<sequence>MDTLSKIKSVLSSDLSAYELEKRTGVTRPSIVNMRKDTYDFSKMSFQIGEKLANYYDEQRESTLVFKDQGAFLSFTSTLDQFMKDTIKEIVPESINDEAMKEVLIRINSEVLKDSYLLEELYTVYKDALRKKQKAQE</sequence>
<name>A0A1V2UG04_ENTMU</name>
<accession>A0A1V2UG04</accession>
<reference evidence="1 2" key="1">
    <citation type="submission" date="2016-12" db="EMBL/GenBank/DDBJ databases">
        <authorList>
            <person name="Song W.-J."/>
            <person name="Kurnit D.M."/>
        </authorList>
    </citation>
    <scope>NUCLEOTIDE SEQUENCE [LARGE SCALE GENOMIC DNA]</scope>
    <source>
        <strain evidence="1 2">CGB1038-1_S1</strain>
    </source>
</reference>
<dbReference type="RefSeq" id="WP_077151888.1">
    <property type="nucleotide sequence ID" value="NZ_CABMMO010000012.1"/>
</dbReference>
<evidence type="ECO:0000313" key="2">
    <source>
        <dbReference type="Proteomes" id="UP000189299"/>
    </source>
</evidence>
<dbReference type="EMBL" id="MSTR01000012">
    <property type="protein sequence ID" value="ONN41895.1"/>
    <property type="molecule type" value="Genomic_DNA"/>
</dbReference>
<dbReference type="AlphaFoldDB" id="A0A1V2UG04"/>
<comment type="caution">
    <text evidence="1">The sequence shown here is derived from an EMBL/GenBank/DDBJ whole genome shotgun (WGS) entry which is preliminary data.</text>
</comment>
<protein>
    <submittedName>
        <fullName evidence="1">Uncharacterized protein</fullName>
    </submittedName>
</protein>
<dbReference type="Proteomes" id="UP000189299">
    <property type="component" value="Unassembled WGS sequence"/>
</dbReference>
<dbReference type="OrthoDB" id="9983686at2"/>
<proteinExistence type="predicted"/>
<gene>
    <name evidence="1" type="ORF">BTN92_12110</name>
</gene>
<evidence type="ECO:0000313" key="1">
    <source>
        <dbReference type="EMBL" id="ONN41895.1"/>
    </source>
</evidence>